<comment type="similarity">
    <text evidence="1 6">Belongs to the peptidase M42 family.</text>
</comment>
<dbReference type="InterPro" id="IPR051464">
    <property type="entry name" value="Peptidase_M42_aminopept"/>
</dbReference>
<dbReference type="Pfam" id="PF05343">
    <property type="entry name" value="Peptidase_M42"/>
    <property type="match status" value="1"/>
</dbReference>
<dbReference type="Gene3D" id="3.40.630.10">
    <property type="entry name" value="Zn peptidases"/>
    <property type="match status" value="1"/>
</dbReference>
<keyword evidence="2" id="KW-0031">Aminopeptidase</keyword>
<comment type="caution">
    <text evidence="7">The sequence shown here is derived from an EMBL/GenBank/DDBJ whole genome shotgun (WGS) entry which is preliminary data.</text>
</comment>
<evidence type="ECO:0000256" key="6">
    <source>
        <dbReference type="PIRNR" id="PIRNR001123"/>
    </source>
</evidence>
<keyword evidence="8" id="KW-1185">Reference proteome</keyword>
<dbReference type="SUPFAM" id="SSF53187">
    <property type="entry name" value="Zn-dependent exopeptidases"/>
    <property type="match status" value="1"/>
</dbReference>
<evidence type="ECO:0000313" key="7">
    <source>
        <dbReference type="EMBL" id="MBC5729772.1"/>
    </source>
</evidence>
<evidence type="ECO:0000256" key="1">
    <source>
        <dbReference type="ARBA" id="ARBA00006272"/>
    </source>
</evidence>
<dbReference type="InterPro" id="IPR023367">
    <property type="entry name" value="Peptidase_M42_dom2"/>
</dbReference>
<keyword evidence="4" id="KW-0479">Metal-binding</keyword>
<evidence type="ECO:0000313" key="8">
    <source>
        <dbReference type="Proteomes" id="UP000660021"/>
    </source>
</evidence>
<dbReference type="Gene3D" id="2.40.30.40">
    <property type="entry name" value="Peptidase M42, domain 2"/>
    <property type="match status" value="1"/>
</dbReference>
<evidence type="ECO:0000256" key="4">
    <source>
        <dbReference type="ARBA" id="ARBA00022723"/>
    </source>
</evidence>
<dbReference type="CDD" id="cd05657">
    <property type="entry name" value="M42_glucanase_like"/>
    <property type="match status" value="1"/>
</dbReference>
<dbReference type="InterPro" id="IPR008007">
    <property type="entry name" value="Peptidase_M42"/>
</dbReference>
<evidence type="ECO:0000256" key="5">
    <source>
        <dbReference type="ARBA" id="ARBA00022801"/>
    </source>
</evidence>
<dbReference type="EMBL" id="JACOPR010000002">
    <property type="protein sequence ID" value="MBC5729772.1"/>
    <property type="molecule type" value="Genomic_DNA"/>
</dbReference>
<dbReference type="RefSeq" id="WP_186962982.1">
    <property type="nucleotide sequence ID" value="NZ_JACOPR010000002.1"/>
</dbReference>
<accession>A0ABR7HQI6</accession>
<dbReference type="PANTHER" id="PTHR32481:SF7">
    <property type="entry name" value="AMINOPEPTIDASE YHFE-RELATED"/>
    <property type="match status" value="1"/>
</dbReference>
<keyword evidence="3" id="KW-0645">Protease</keyword>
<sequence>MELQIDTQYILDTFRTLVNTPSPVGYYREINPVVAQMAKELGYEVTYDNRNTVYITVDGQDNSKTVMIGGHLDTLGFIVRRIDDDGMIRIRNLGGVSHTSMESETVTVHTRDGRKYTGIYTCQSHSVHVFDDARTLERNEQNMMILLDQPIKSRQDVLDLGIRHGDMVSFEPHCTVTDNGYLKSRFIDDKGAVACIFAMLKYLTEHNLKPKYRTLLAFPHYEEIGHGGSYVPPEVEEFVAIDIGLIGPDYEGNEFNVSICCKDAFSPYDYDLTSRLIETAERIGCDYAVDIFYHYGTDASIALKSGNNVRVAAFGMPVYCSHAVERTHVKSLENTTKLLVGYALGL</sequence>
<dbReference type="Proteomes" id="UP000660021">
    <property type="component" value="Unassembled WGS sequence"/>
</dbReference>
<proteinExistence type="inferred from homology"/>
<dbReference type="SUPFAM" id="SSF101821">
    <property type="entry name" value="Aminopeptidase/glucanase lid domain"/>
    <property type="match status" value="1"/>
</dbReference>
<dbReference type="PANTHER" id="PTHR32481">
    <property type="entry name" value="AMINOPEPTIDASE"/>
    <property type="match status" value="1"/>
</dbReference>
<reference evidence="7 8" key="1">
    <citation type="submission" date="2020-08" db="EMBL/GenBank/DDBJ databases">
        <title>Genome public.</title>
        <authorList>
            <person name="Liu C."/>
            <person name="Sun Q."/>
        </authorList>
    </citation>
    <scope>NUCLEOTIDE SEQUENCE [LARGE SCALE GENOMIC DNA]</scope>
    <source>
        <strain evidence="7 8">New-38</strain>
    </source>
</reference>
<evidence type="ECO:0000256" key="2">
    <source>
        <dbReference type="ARBA" id="ARBA00022438"/>
    </source>
</evidence>
<name>A0ABR7HQI6_9FIRM</name>
<protein>
    <submittedName>
        <fullName evidence="7">M42 family metallopeptidase</fullName>
    </submittedName>
</protein>
<organism evidence="7 8">
    <name type="scientific">Pseudoflavonifractor hominis</name>
    <dbReference type="NCBI Taxonomy" id="2763059"/>
    <lineage>
        <taxon>Bacteria</taxon>
        <taxon>Bacillati</taxon>
        <taxon>Bacillota</taxon>
        <taxon>Clostridia</taxon>
        <taxon>Eubacteriales</taxon>
        <taxon>Oscillospiraceae</taxon>
        <taxon>Pseudoflavonifractor</taxon>
    </lineage>
</organism>
<gene>
    <name evidence="7" type="ORF">H8S34_02855</name>
</gene>
<keyword evidence="5" id="KW-0378">Hydrolase</keyword>
<dbReference type="PIRSF" id="PIRSF001123">
    <property type="entry name" value="PepA_GA"/>
    <property type="match status" value="1"/>
</dbReference>
<evidence type="ECO:0000256" key="3">
    <source>
        <dbReference type="ARBA" id="ARBA00022670"/>
    </source>
</evidence>